<dbReference type="GO" id="GO:0000470">
    <property type="term" value="P:maturation of LSU-rRNA"/>
    <property type="evidence" value="ECO:0007669"/>
    <property type="project" value="TreeGrafter"/>
</dbReference>
<dbReference type="OrthoDB" id="10263222at2759"/>
<dbReference type="InterPro" id="IPR007174">
    <property type="entry name" value="Las1"/>
</dbReference>
<proteinExistence type="predicted"/>
<keyword evidence="2" id="KW-1185">Reference proteome</keyword>
<name>A0A077ZK43_TRITR</name>
<evidence type="ECO:0000313" key="1">
    <source>
        <dbReference type="EMBL" id="CDW60068.1"/>
    </source>
</evidence>
<evidence type="ECO:0000313" key="2">
    <source>
        <dbReference type="Proteomes" id="UP000030665"/>
    </source>
</evidence>
<gene>
    <name evidence="1" type="ORF">TTRE_0000841901</name>
</gene>
<protein>
    <submittedName>
        <fullName evidence="1">Las1 domain containing protein</fullName>
    </submittedName>
</protein>
<dbReference type="Pfam" id="PF04031">
    <property type="entry name" value="Las1"/>
    <property type="match status" value="1"/>
</dbReference>
<reference evidence="1" key="1">
    <citation type="submission" date="2014-01" db="EMBL/GenBank/DDBJ databases">
        <authorList>
            <person name="Aslett M."/>
        </authorList>
    </citation>
    <scope>NUCLEOTIDE SEQUENCE</scope>
</reference>
<dbReference type="GO" id="GO:0004519">
    <property type="term" value="F:endonuclease activity"/>
    <property type="evidence" value="ECO:0007669"/>
    <property type="project" value="InterPro"/>
</dbReference>
<organism evidence="1 2">
    <name type="scientific">Trichuris trichiura</name>
    <name type="common">Whipworm</name>
    <name type="synonym">Trichocephalus trichiurus</name>
    <dbReference type="NCBI Taxonomy" id="36087"/>
    <lineage>
        <taxon>Eukaryota</taxon>
        <taxon>Metazoa</taxon>
        <taxon>Ecdysozoa</taxon>
        <taxon>Nematoda</taxon>
        <taxon>Enoplea</taxon>
        <taxon>Dorylaimia</taxon>
        <taxon>Trichinellida</taxon>
        <taxon>Trichuridae</taxon>
        <taxon>Trichuris</taxon>
    </lineage>
</organism>
<dbReference type="GO" id="GO:0090730">
    <property type="term" value="C:Las1 complex"/>
    <property type="evidence" value="ECO:0007669"/>
    <property type="project" value="InterPro"/>
</dbReference>
<accession>A0A077ZK43</accession>
<dbReference type="AlphaFoldDB" id="A0A077ZK43"/>
<dbReference type="EMBL" id="HG806866">
    <property type="protein sequence ID" value="CDW60068.1"/>
    <property type="molecule type" value="Genomic_DNA"/>
</dbReference>
<sequence>MESIGIPRWIVRARNEAAHGHLPPVTILRKALDFSLSWFNDVCWSGDSKLCISVHKVKSSRKRFALYVAALNRYIRLRHQLCSSKLTPSNKLIRKTNAIEQRIRHWLLLDRDQFFRGLFAVSFKPACKMLGEKGRDADYLLKLWKSVLFHIAEALLLPNLLWTISDCVATDARLIPAQADGELAIQWLLKLVADEDFSSSVCWDSAFQLLISEAPYGNKELLTRVVERCQLSSEKMEILKKLEDMQYLSTSSAIVLPELKAQTTMPYEDIKRYRLSQGRNYSFLFHYCRSVIALMKQSFPIGTAWSSAIDLV</sequence>
<dbReference type="Proteomes" id="UP000030665">
    <property type="component" value="Unassembled WGS sequence"/>
</dbReference>
<dbReference type="PANTHER" id="PTHR15002">
    <property type="entry name" value="RIBOSOMAL BIOGENESIS PROTEIN LAS1L"/>
    <property type="match status" value="1"/>
</dbReference>
<dbReference type="GO" id="GO:0000460">
    <property type="term" value="P:maturation of 5.8S rRNA"/>
    <property type="evidence" value="ECO:0007669"/>
    <property type="project" value="TreeGrafter"/>
</dbReference>
<dbReference type="PANTHER" id="PTHR15002:SF0">
    <property type="entry name" value="RIBOSOMAL BIOGENESIS PROTEIN LAS1L"/>
    <property type="match status" value="1"/>
</dbReference>
<reference evidence="1" key="2">
    <citation type="submission" date="2014-03" db="EMBL/GenBank/DDBJ databases">
        <title>The whipworm genome and dual-species transcriptomics of an intimate host-pathogen interaction.</title>
        <authorList>
            <person name="Foth B.J."/>
            <person name="Tsai I.J."/>
            <person name="Reid A.J."/>
            <person name="Bancroft A.J."/>
            <person name="Nichol S."/>
            <person name="Tracey A."/>
            <person name="Holroyd N."/>
            <person name="Cotton J.A."/>
            <person name="Stanley E.J."/>
            <person name="Zarowiecki M."/>
            <person name="Liu J.Z."/>
            <person name="Huckvale T."/>
            <person name="Cooper P.J."/>
            <person name="Grencis R.K."/>
            <person name="Berriman M."/>
        </authorList>
    </citation>
    <scope>NUCLEOTIDE SEQUENCE [LARGE SCALE GENOMIC DNA]</scope>
</reference>
<dbReference type="GO" id="GO:0030687">
    <property type="term" value="C:preribosome, large subunit precursor"/>
    <property type="evidence" value="ECO:0007669"/>
    <property type="project" value="TreeGrafter"/>
</dbReference>